<protein>
    <submittedName>
        <fullName evidence="2">Uncharacterized protein</fullName>
    </submittedName>
</protein>
<organism evidence="2 3">
    <name type="scientific">Kutzneria buriramensis</name>
    <dbReference type="NCBI Taxonomy" id="1045776"/>
    <lineage>
        <taxon>Bacteria</taxon>
        <taxon>Bacillati</taxon>
        <taxon>Actinomycetota</taxon>
        <taxon>Actinomycetes</taxon>
        <taxon>Pseudonocardiales</taxon>
        <taxon>Pseudonocardiaceae</taxon>
        <taxon>Kutzneria</taxon>
    </lineage>
</organism>
<keyword evidence="3" id="KW-1185">Reference proteome</keyword>
<evidence type="ECO:0000313" key="3">
    <source>
        <dbReference type="Proteomes" id="UP000256269"/>
    </source>
</evidence>
<dbReference type="OrthoDB" id="9886893at2"/>
<reference evidence="2 3" key="1">
    <citation type="submission" date="2018-08" db="EMBL/GenBank/DDBJ databases">
        <title>Genomic Encyclopedia of Archaeal and Bacterial Type Strains, Phase II (KMG-II): from individual species to whole genera.</title>
        <authorList>
            <person name="Goeker M."/>
        </authorList>
    </citation>
    <scope>NUCLEOTIDE SEQUENCE [LARGE SCALE GENOMIC DNA]</scope>
    <source>
        <strain evidence="2 3">DSM 45791</strain>
    </source>
</reference>
<comment type="caution">
    <text evidence="2">The sequence shown here is derived from an EMBL/GenBank/DDBJ whole genome shotgun (WGS) entry which is preliminary data.</text>
</comment>
<keyword evidence="1" id="KW-1133">Transmembrane helix</keyword>
<proteinExistence type="predicted"/>
<dbReference type="RefSeq" id="WP_147328950.1">
    <property type="nucleotide sequence ID" value="NZ_CP144375.1"/>
</dbReference>
<accession>A0A3E0GVU5</accession>
<feature type="transmembrane region" description="Helical" evidence="1">
    <location>
        <begin position="121"/>
        <end position="137"/>
    </location>
</feature>
<dbReference type="AlphaFoldDB" id="A0A3E0GVU5"/>
<name>A0A3E0GVU5_9PSEU</name>
<dbReference type="EMBL" id="QUNO01000025">
    <property type="protein sequence ID" value="REH29456.1"/>
    <property type="molecule type" value="Genomic_DNA"/>
</dbReference>
<feature type="transmembrane region" description="Helical" evidence="1">
    <location>
        <begin position="12"/>
        <end position="30"/>
    </location>
</feature>
<dbReference type="Proteomes" id="UP000256269">
    <property type="component" value="Unassembled WGS sequence"/>
</dbReference>
<feature type="transmembrane region" description="Helical" evidence="1">
    <location>
        <begin position="97"/>
        <end position="115"/>
    </location>
</feature>
<keyword evidence="1" id="KW-0812">Transmembrane</keyword>
<gene>
    <name evidence="2" type="ORF">BCF44_12571</name>
</gene>
<keyword evidence="1" id="KW-0472">Membrane</keyword>
<sequence length="143" mass="15123">MRSTVYTRSTAGLLFGLFGAVVSAFFAYLVTITPDGVLLLDAGAAFTRLTRLGDTAPVQWPLVLLDPALPVLAAMVVVLCSLSATRHVGPALLSWPRLLWLVLFGLVTALGVLTTDTVAGQAHWLGLVIVLVALALPHHEDTP</sequence>
<feature type="transmembrane region" description="Helical" evidence="1">
    <location>
        <begin position="67"/>
        <end position="85"/>
    </location>
</feature>
<evidence type="ECO:0000256" key="1">
    <source>
        <dbReference type="SAM" id="Phobius"/>
    </source>
</evidence>
<evidence type="ECO:0000313" key="2">
    <source>
        <dbReference type="EMBL" id="REH29456.1"/>
    </source>
</evidence>